<evidence type="ECO:0000259" key="7">
    <source>
        <dbReference type="Pfam" id="PF03600"/>
    </source>
</evidence>
<evidence type="ECO:0000256" key="5">
    <source>
        <dbReference type="ARBA" id="ARBA00023136"/>
    </source>
</evidence>
<dbReference type="EMBL" id="CP012606">
    <property type="protein sequence ID" value="ANH76066.1"/>
    <property type="molecule type" value="Genomic_DNA"/>
</dbReference>
<proteinExistence type="predicted"/>
<name>A0AAC9BKJ5_9RALS</name>
<protein>
    <submittedName>
        <fullName evidence="8">Citrate transporter family protein</fullName>
    </submittedName>
</protein>
<dbReference type="Pfam" id="PF03600">
    <property type="entry name" value="CitMHS"/>
    <property type="match status" value="1"/>
</dbReference>
<evidence type="ECO:0000256" key="6">
    <source>
        <dbReference type="SAM" id="Phobius"/>
    </source>
</evidence>
<feature type="domain" description="Citrate transporter-like" evidence="7">
    <location>
        <begin position="13"/>
        <end position="188"/>
    </location>
</feature>
<feature type="transmembrane region" description="Helical" evidence="6">
    <location>
        <begin position="43"/>
        <end position="59"/>
    </location>
</feature>
<dbReference type="AlphaFoldDB" id="A0AAC9BKJ5"/>
<evidence type="ECO:0000313" key="9">
    <source>
        <dbReference type="Proteomes" id="UP000077927"/>
    </source>
</evidence>
<keyword evidence="3 6" id="KW-0812">Transmembrane</keyword>
<feature type="transmembrane region" description="Helical" evidence="6">
    <location>
        <begin position="222"/>
        <end position="242"/>
    </location>
</feature>
<feature type="transmembrane region" description="Helical" evidence="6">
    <location>
        <begin position="95"/>
        <end position="115"/>
    </location>
</feature>
<keyword evidence="5 6" id="KW-0472">Membrane</keyword>
<sequence>MCAWLLGKREEKRLGLANHGGATQVVARPLTEAEQALRRPRNFWINLVLTVVVMGVMVSGKVDPVVMFMLGVVAALLINYPNVDQQRQRVDAHAKAALMMASILLAAGVFTGIMSKSGMLTAMAKTAVDFIPPAMAHHIPVVLGVLSMPLSLLFDPDSFYFGVLPVVAEASKMLGVAPVHVAQAAVLGQMTTGFPVSPLTPATFLVVGLCGIDLADHQKFSIPFLFGASLLMTAVAVVLGVLPW</sequence>
<dbReference type="InterPro" id="IPR004680">
    <property type="entry name" value="Cit_transptr-like_dom"/>
</dbReference>
<dbReference type="KEGG" id="rin:ACS15_5167"/>
<feature type="transmembrane region" description="Helical" evidence="6">
    <location>
        <begin position="65"/>
        <end position="83"/>
    </location>
</feature>
<keyword evidence="4 6" id="KW-1133">Transmembrane helix</keyword>
<evidence type="ECO:0000256" key="4">
    <source>
        <dbReference type="ARBA" id="ARBA00022989"/>
    </source>
</evidence>
<reference evidence="8 9" key="1">
    <citation type="submission" date="2015-09" db="EMBL/GenBank/DDBJ databases">
        <authorList>
            <person name="Xu Y."/>
            <person name="Nagy A."/>
            <person name="Liu N.T."/>
            <person name="Nou X."/>
        </authorList>
    </citation>
    <scope>NUCLEOTIDE SEQUENCE [LARGE SCALE GENOMIC DNA]</scope>
    <source>
        <strain evidence="8 9">FC1138</strain>
    </source>
</reference>
<keyword evidence="2" id="KW-0813">Transport</keyword>
<dbReference type="Proteomes" id="UP000077927">
    <property type="component" value="Chromosome 2"/>
</dbReference>
<evidence type="ECO:0000313" key="8">
    <source>
        <dbReference type="EMBL" id="ANH76066.1"/>
    </source>
</evidence>
<evidence type="ECO:0000256" key="1">
    <source>
        <dbReference type="ARBA" id="ARBA00004141"/>
    </source>
</evidence>
<evidence type="ECO:0000256" key="3">
    <source>
        <dbReference type="ARBA" id="ARBA00022692"/>
    </source>
</evidence>
<accession>A0AAC9BKJ5</accession>
<gene>
    <name evidence="8" type="ORF">ACS15_5167</name>
</gene>
<organism evidence="8 9">
    <name type="scientific">Ralstonia insidiosa</name>
    <dbReference type="NCBI Taxonomy" id="190721"/>
    <lineage>
        <taxon>Bacteria</taxon>
        <taxon>Pseudomonadati</taxon>
        <taxon>Pseudomonadota</taxon>
        <taxon>Betaproteobacteria</taxon>
        <taxon>Burkholderiales</taxon>
        <taxon>Burkholderiaceae</taxon>
        <taxon>Ralstonia</taxon>
    </lineage>
</organism>
<evidence type="ECO:0000256" key="2">
    <source>
        <dbReference type="ARBA" id="ARBA00022448"/>
    </source>
</evidence>
<comment type="subcellular location">
    <subcellularLocation>
        <location evidence="1">Membrane</location>
        <topology evidence="1">Multi-pass membrane protein</topology>
    </subcellularLocation>
</comment>
<feature type="transmembrane region" description="Helical" evidence="6">
    <location>
        <begin position="135"/>
        <end position="154"/>
    </location>
</feature>
<dbReference type="GO" id="GO:0016020">
    <property type="term" value="C:membrane"/>
    <property type="evidence" value="ECO:0007669"/>
    <property type="project" value="UniProtKB-SubCell"/>
</dbReference>
<dbReference type="GO" id="GO:0055085">
    <property type="term" value="P:transmembrane transport"/>
    <property type="evidence" value="ECO:0007669"/>
    <property type="project" value="InterPro"/>
</dbReference>